<feature type="compositionally biased region" description="Low complexity" evidence="1">
    <location>
        <begin position="79"/>
        <end position="117"/>
    </location>
</feature>
<dbReference type="InterPro" id="IPR011993">
    <property type="entry name" value="PH-like_dom_sf"/>
</dbReference>
<dbReference type="VEuPathDB" id="AmoebaDB:NAEGRDRAFT_78898"/>
<feature type="region of interest" description="Disordered" evidence="1">
    <location>
        <begin position="770"/>
        <end position="826"/>
    </location>
</feature>
<feature type="compositionally biased region" description="Polar residues" evidence="1">
    <location>
        <begin position="130"/>
        <end position="144"/>
    </location>
</feature>
<evidence type="ECO:0000256" key="1">
    <source>
        <dbReference type="SAM" id="MobiDB-lite"/>
    </source>
</evidence>
<proteinExistence type="predicted"/>
<dbReference type="EMBL" id="GG738855">
    <property type="protein sequence ID" value="EFC47381.1"/>
    <property type="molecule type" value="Genomic_DNA"/>
</dbReference>
<feature type="domain" description="DH" evidence="2">
    <location>
        <begin position="356"/>
        <end position="554"/>
    </location>
</feature>
<dbReference type="SUPFAM" id="SSF48065">
    <property type="entry name" value="DBL homology domain (DH-domain)"/>
    <property type="match status" value="1"/>
</dbReference>
<dbReference type="SMART" id="SM00233">
    <property type="entry name" value="PH"/>
    <property type="match status" value="1"/>
</dbReference>
<name>D2V7H7_NAEGR</name>
<feature type="region of interest" description="Disordered" evidence="1">
    <location>
        <begin position="216"/>
        <end position="349"/>
    </location>
</feature>
<dbReference type="eggNOG" id="KOG3522">
    <property type="taxonomic scope" value="Eukaryota"/>
</dbReference>
<dbReference type="KEGG" id="ngr:NAEGRDRAFT_78898"/>
<feature type="compositionally biased region" description="Polar residues" evidence="1">
    <location>
        <begin position="955"/>
        <end position="966"/>
    </location>
</feature>
<feature type="compositionally biased region" description="Polar residues" evidence="1">
    <location>
        <begin position="880"/>
        <end position="917"/>
    </location>
</feature>
<dbReference type="PROSITE" id="PS50010">
    <property type="entry name" value="DH_2"/>
    <property type="match status" value="1"/>
</dbReference>
<feature type="compositionally biased region" description="Basic and acidic residues" evidence="1">
    <location>
        <begin position="938"/>
        <end position="950"/>
    </location>
</feature>
<evidence type="ECO:0000313" key="4">
    <source>
        <dbReference type="Proteomes" id="UP000006671"/>
    </source>
</evidence>
<dbReference type="SMART" id="SM00325">
    <property type="entry name" value="RhoGEF"/>
    <property type="match status" value="1"/>
</dbReference>
<dbReference type="OMA" id="KEASCIT"/>
<feature type="compositionally biased region" description="Polar residues" evidence="1">
    <location>
        <begin position="842"/>
        <end position="854"/>
    </location>
</feature>
<dbReference type="GO" id="GO:0005737">
    <property type="term" value="C:cytoplasm"/>
    <property type="evidence" value="ECO:0007669"/>
    <property type="project" value="TreeGrafter"/>
</dbReference>
<dbReference type="Proteomes" id="UP000006671">
    <property type="component" value="Unassembled WGS sequence"/>
</dbReference>
<organism evidence="4">
    <name type="scientific">Naegleria gruberi</name>
    <name type="common">Amoeba</name>
    <dbReference type="NCBI Taxonomy" id="5762"/>
    <lineage>
        <taxon>Eukaryota</taxon>
        <taxon>Discoba</taxon>
        <taxon>Heterolobosea</taxon>
        <taxon>Tetramitia</taxon>
        <taxon>Eutetramitia</taxon>
        <taxon>Vahlkampfiidae</taxon>
        <taxon>Naegleria</taxon>
    </lineage>
</organism>
<dbReference type="InterPro" id="IPR035899">
    <property type="entry name" value="DBL_dom_sf"/>
</dbReference>
<feature type="region of interest" description="Disordered" evidence="1">
    <location>
        <begin position="1"/>
        <end position="144"/>
    </location>
</feature>
<feature type="compositionally biased region" description="Polar residues" evidence="1">
    <location>
        <begin position="798"/>
        <end position="819"/>
    </location>
</feature>
<dbReference type="Pfam" id="PF00621">
    <property type="entry name" value="RhoGEF"/>
    <property type="match status" value="1"/>
</dbReference>
<dbReference type="GO" id="GO:0005085">
    <property type="term" value="F:guanyl-nucleotide exchange factor activity"/>
    <property type="evidence" value="ECO:0007669"/>
    <property type="project" value="InterPro"/>
</dbReference>
<dbReference type="Gene3D" id="1.20.900.10">
    <property type="entry name" value="Dbl homology (DH) domain"/>
    <property type="match status" value="1"/>
</dbReference>
<accession>D2V7H7</accession>
<feature type="region of interest" description="Disordered" evidence="1">
    <location>
        <begin position="872"/>
        <end position="969"/>
    </location>
</feature>
<feature type="compositionally biased region" description="Polar residues" evidence="1">
    <location>
        <begin position="27"/>
        <end position="48"/>
    </location>
</feature>
<gene>
    <name evidence="3" type="ORF">NAEGRDRAFT_78898</name>
</gene>
<evidence type="ECO:0000259" key="2">
    <source>
        <dbReference type="PROSITE" id="PS50010"/>
    </source>
</evidence>
<dbReference type="AlphaFoldDB" id="D2V7H7"/>
<dbReference type="GeneID" id="8849424"/>
<dbReference type="InParanoid" id="D2V7H7"/>
<evidence type="ECO:0000313" key="3">
    <source>
        <dbReference type="EMBL" id="EFC47381.1"/>
    </source>
</evidence>
<dbReference type="InterPro" id="IPR051092">
    <property type="entry name" value="FYVE_RhoGEF_PH"/>
</dbReference>
<feature type="region of interest" description="Disordered" evidence="1">
    <location>
        <begin position="839"/>
        <end position="859"/>
    </location>
</feature>
<feature type="compositionally biased region" description="Acidic residues" evidence="1">
    <location>
        <begin position="309"/>
        <end position="321"/>
    </location>
</feature>
<protein>
    <submittedName>
        <fullName evidence="3">RhoGEF domain-containing protein</fullName>
    </submittedName>
</protein>
<dbReference type="SUPFAM" id="SSF50729">
    <property type="entry name" value="PH domain-like"/>
    <property type="match status" value="1"/>
</dbReference>
<feature type="compositionally biased region" description="Low complexity" evidence="1">
    <location>
        <begin position="241"/>
        <end position="257"/>
    </location>
</feature>
<feature type="compositionally biased region" description="Pro residues" evidence="1">
    <location>
        <begin position="118"/>
        <end position="127"/>
    </location>
</feature>
<dbReference type="CDD" id="cd00160">
    <property type="entry name" value="RhoGEF"/>
    <property type="match status" value="1"/>
</dbReference>
<dbReference type="PANTHER" id="PTHR12673">
    <property type="entry name" value="FACIOGENITAL DYSPLASIA PROTEIN"/>
    <property type="match status" value="1"/>
</dbReference>
<sequence>MSSTKQLPVPPPKPPRSSFITTTTTTPLVNNNSETITTNTVTDSPTIATTNNSRTTTTTSSSRSYTLRPNASPPTALINSLNNNKNTNSSPSSASSSPTTNNVAGGNNSPSSPGGSRKPPPPLPPRPTVRSKTIASVNSPSERSTGGVIQFASVVGGNNNLSGGGRSSVGGQVDDVTSGSSLSINVGKGISNNSNNSTSSFVKSTLNIGSKLFSNGKSKEKAQSPQVLTILHKIPPPKPTEPTTSSATTPVSTPTSEPKSEEKKDDENDIATKSTHAFKLDLDRVLTPTQEEPNNPPSSAHSEKLSTCDESDDEEEEEEEEGSIKSFNRSGKSAPPPIPQKKIKTAEEKEIERRELRWEVIAEISKTEENYVEGMNHLERFYIKPLRALGNATQVSGSKQIITQKDLSFIFDKMTVIKSVNEGFLKQWKTLDVTFETQDDTSKSIGLFFKRTMPMFKVYTDYVNNYNNIASKVKDMMKENPGFDSYMNEMERNARKQGKVGFFSYMIQPVQRLPRYTLLLNELLKHTPETHYDFKNINEALELSKQVSSHVNSAMNVVQNQMKMNEIDTTIGKLHENIGGSIIKPSRCFVMEGEDFLVSEIVLGRKIKKGDKRTLILLNDMVLIAKKGKYSCHINFKNEMNVEYFKYPWIYFDLDYDKQSFEIVTEDVTYLITCPTAIACNEWIDKLSQNTSCNAGPVKELRANKLVHTRVKKIFNEQNVYIIDFENSEYYMCYSQRDKVTIKIPKKDAVVRDIVPEDEITFGSLALDDDASCDDSKTTASSDTADTASSQMVDGNRMSRSTSISDLSTISEDGSSLKSPRSARGFNPLKALNMDLKIFNGKKQSPSNSKNNLSSEDKVKNIHSSLSEIASAGEMMPPSNRLSLQNDQHTKTSPFLNKNRQSLSAFEQANSGENSPANPEEFMGNQIARRTSDFQQTIEERKKTLIRREAPPIPQGNNTTATQQQKAPWLAELESKRMAKVSKQEEQ</sequence>
<feature type="compositionally biased region" description="Low complexity" evidence="1">
    <location>
        <begin position="49"/>
        <end position="64"/>
    </location>
</feature>
<keyword evidence="4" id="KW-1185">Reference proteome</keyword>
<feature type="compositionally biased region" description="Low complexity" evidence="1">
    <location>
        <begin position="778"/>
        <end position="790"/>
    </location>
</feature>
<dbReference type="InterPro" id="IPR000219">
    <property type="entry name" value="DH_dom"/>
</dbReference>
<dbReference type="PANTHER" id="PTHR12673:SF159">
    <property type="entry name" value="LD03170P"/>
    <property type="match status" value="1"/>
</dbReference>
<dbReference type="Gene3D" id="2.30.29.30">
    <property type="entry name" value="Pleckstrin-homology domain (PH domain)/Phosphotyrosine-binding domain (PTB)"/>
    <property type="match status" value="1"/>
</dbReference>
<dbReference type="InterPro" id="IPR001849">
    <property type="entry name" value="PH_domain"/>
</dbReference>
<reference evidence="3 4" key="1">
    <citation type="journal article" date="2010" name="Cell">
        <title>The genome of Naegleria gruberi illuminates early eukaryotic versatility.</title>
        <authorList>
            <person name="Fritz-Laylin L.K."/>
            <person name="Prochnik S.E."/>
            <person name="Ginger M.L."/>
            <person name="Dacks J.B."/>
            <person name="Carpenter M.L."/>
            <person name="Field M.C."/>
            <person name="Kuo A."/>
            <person name="Paredez A."/>
            <person name="Chapman J."/>
            <person name="Pham J."/>
            <person name="Shu S."/>
            <person name="Neupane R."/>
            <person name="Cipriano M."/>
            <person name="Mancuso J."/>
            <person name="Tu H."/>
            <person name="Salamov A."/>
            <person name="Lindquist E."/>
            <person name="Shapiro H."/>
            <person name="Lucas S."/>
            <person name="Grigoriev I.V."/>
            <person name="Cande W.Z."/>
            <person name="Fulton C."/>
            <person name="Rokhsar D.S."/>
            <person name="Dawson S.C."/>
        </authorList>
    </citation>
    <scope>NUCLEOTIDE SEQUENCE [LARGE SCALE GENOMIC DNA]</scope>
    <source>
        <strain evidence="3 4">NEG-M</strain>
    </source>
</reference>
<feature type="compositionally biased region" description="Polar residues" evidence="1">
    <location>
        <begin position="287"/>
        <end position="300"/>
    </location>
</feature>
<dbReference type="OrthoDB" id="660555at2759"/>
<dbReference type="RefSeq" id="XP_002680125.1">
    <property type="nucleotide sequence ID" value="XM_002680079.1"/>
</dbReference>